<proteinExistence type="predicted"/>
<reference evidence="5 6" key="2">
    <citation type="submission" date="2018-08" db="EMBL/GenBank/DDBJ databases">
        <title>Recombination of ecologically and evolutionarily significant loci maintains genetic cohesion in the Pseudomonas syringae species complex.</title>
        <authorList>
            <person name="Dillon M."/>
            <person name="Thakur S."/>
            <person name="Almeida R.N.D."/>
            <person name="Weir B.S."/>
            <person name="Guttman D.S."/>
        </authorList>
    </citation>
    <scope>NUCLEOTIDE SEQUENCE [LARGE SCALE GENOMIC DNA]</scope>
    <source>
        <strain evidence="3 6">ICMP 4316</strain>
        <strain evidence="2 5">ICMP 8636</strain>
    </source>
</reference>
<evidence type="ECO:0000313" key="1">
    <source>
        <dbReference type="EMBL" id="KPX21511.1"/>
    </source>
</evidence>
<evidence type="ECO:0000313" key="2">
    <source>
        <dbReference type="EMBL" id="RMM01142.1"/>
    </source>
</evidence>
<dbReference type="AlphaFoldDB" id="A0A0N8REW3"/>
<dbReference type="EMBL" id="RBOA01000186">
    <property type="protein sequence ID" value="RMM01142.1"/>
    <property type="molecule type" value="Genomic_DNA"/>
</dbReference>
<dbReference type="Proteomes" id="UP000275613">
    <property type="component" value="Unassembled WGS sequence"/>
</dbReference>
<evidence type="ECO:0000313" key="3">
    <source>
        <dbReference type="EMBL" id="RMO64422.1"/>
    </source>
</evidence>
<comment type="caution">
    <text evidence="1">The sequence shown here is derived from an EMBL/GenBank/DDBJ whole genome shotgun (WGS) entry which is preliminary data.</text>
</comment>
<accession>A0A0N8REW3</accession>
<dbReference type="EMBL" id="RBPV01000080">
    <property type="protein sequence ID" value="RMO64422.1"/>
    <property type="molecule type" value="Genomic_DNA"/>
</dbReference>
<evidence type="ECO:0000313" key="5">
    <source>
        <dbReference type="Proteomes" id="UP000272627"/>
    </source>
</evidence>
<dbReference type="Proteomes" id="UP000050490">
    <property type="component" value="Unassembled WGS sequence"/>
</dbReference>
<name>A0A0N8REW3_PSEA0</name>
<dbReference type="PATRIC" id="fig|129137.4.peg.5379"/>
<dbReference type="EMBL" id="LJQI01000387">
    <property type="protein sequence ID" value="KPX21511.1"/>
    <property type="molecule type" value="Genomic_DNA"/>
</dbReference>
<reference evidence="1 4" key="1">
    <citation type="submission" date="2015-09" db="EMBL/GenBank/DDBJ databases">
        <title>Genome announcement of multiple Pseudomonas syringae strains.</title>
        <authorList>
            <person name="Thakur S."/>
            <person name="Wang P.W."/>
            <person name="Gong Y."/>
            <person name="Weir B.S."/>
            <person name="Guttman D.S."/>
        </authorList>
    </citation>
    <scope>NUCLEOTIDE SEQUENCE [LARGE SCALE GENOMIC DNA]</scope>
    <source>
        <strain evidence="1 4">ICMP4455</strain>
    </source>
</reference>
<dbReference type="Proteomes" id="UP000272627">
    <property type="component" value="Unassembled WGS sequence"/>
</dbReference>
<evidence type="ECO:0000313" key="4">
    <source>
        <dbReference type="Proteomes" id="UP000050490"/>
    </source>
</evidence>
<organism evidence="1 4">
    <name type="scientific">Pseudomonas amygdali pv. eriobotryae</name>
    <dbReference type="NCBI Taxonomy" id="129137"/>
    <lineage>
        <taxon>Bacteria</taxon>
        <taxon>Pseudomonadati</taxon>
        <taxon>Pseudomonadota</taxon>
        <taxon>Gammaproteobacteria</taxon>
        <taxon>Pseudomonadales</taxon>
        <taxon>Pseudomonadaceae</taxon>
        <taxon>Pseudomonas</taxon>
        <taxon>Pseudomonas amygdali</taxon>
    </lineage>
</organism>
<sequence>MWASLLEGVYVCAGINPTSGEDSKKFTSTSIQTDFNSPAAFAFEKLAQLR</sequence>
<evidence type="ECO:0000313" key="6">
    <source>
        <dbReference type="Proteomes" id="UP000275613"/>
    </source>
</evidence>
<protein>
    <submittedName>
        <fullName evidence="1">Uncharacterized protein</fullName>
    </submittedName>
</protein>
<gene>
    <name evidence="1" type="ORF">ALO70_03689</name>
    <name evidence="3" type="ORF">ALQ39_04062</name>
    <name evidence="2" type="ORF">ALQ86_01389</name>
</gene>